<dbReference type="Proteomes" id="UP001189429">
    <property type="component" value="Unassembled WGS sequence"/>
</dbReference>
<evidence type="ECO:0000256" key="5">
    <source>
        <dbReference type="ARBA" id="ARBA00023212"/>
    </source>
</evidence>
<evidence type="ECO:0000259" key="7">
    <source>
        <dbReference type="PROSITE" id="PS51336"/>
    </source>
</evidence>
<dbReference type="Pfam" id="PF06565">
    <property type="entry name" value="DM10_dom"/>
    <property type="match status" value="1"/>
</dbReference>
<dbReference type="PANTHER" id="PTHR12086">
    <property type="entry name" value="EF-HAND DOMAIN C-TERMINAL CONTAINING PROTEIN"/>
    <property type="match status" value="1"/>
</dbReference>
<accession>A0ABN9WNQ1</accession>
<keyword evidence="4" id="KW-0677">Repeat</keyword>
<dbReference type="EMBL" id="CAUYUJ010018887">
    <property type="protein sequence ID" value="CAK0887034.1"/>
    <property type="molecule type" value="Genomic_DNA"/>
</dbReference>
<protein>
    <recommendedName>
        <fullName evidence="7">DM10 domain-containing protein</fullName>
    </recommendedName>
</protein>
<gene>
    <name evidence="8" type="ORF">PCOR1329_LOCUS68223</name>
</gene>
<evidence type="ECO:0000256" key="6">
    <source>
        <dbReference type="ARBA" id="ARBA00023273"/>
    </source>
</evidence>
<dbReference type="PROSITE" id="PS51336">
    <property type="entry name" value="DM10"/>
    <property type="match status" value="1"/>
</dbReference>
<dbReference type="InterPro" id="IPR040193">
    <property type="entry name" value="EFHC1/EFHC2/EFHB"/>
</dbReference>
<dbReference type="InterPro" id="IPR006602">
    <property type="entry name" value="DM10_dom"/>
</dbReference>
<evidence type="ECO:0000256" key="2">
    <source>
        <dbReference type="ARBA" id="ARBA00004245"/>
    </source>
</evidence>
<keyword evidence="6" id="KW-0966">Cell projection</keyword>
<keyword evidence="5" id="KW-0206">Cytoskeleton</keyword>
<name>A0ABN9WNQ1_9DINO</name>
<evidence type="ECO:0000256" key="3">
    <source>
        <dbReference type="ARBA" id="ARBA00022490"/>
    </source>
</evidence>
<comment type="caution">
    <text evidence="8">The sequence shown here is derived from an EMBL/GenBank/DDBJ whole genome shotgun (WGS) entry which is preliminary data.</text>
</comment>
<keyword evidence="9" id="KW-1185">Reference proteome</keyword>
<comment type="subcellular location">
    <subcellularLocation>
        <location evidence="1">Cell projection</location>
        <location evidence="1">Cilium</location>
    </subcellularLocation>
    <subcellularLocation>
        <location evidence="2">Cytoplasm</location>
        <location evidence="2">Cytoskeleton</location>
    </subcellularLocation>
</comment>
<keyword evidence="3" id="KW-0963">Cytoplasm</keyword>
<evidence type="ECO:0000256" key="1">
    <source>
        <dbReference type="ARBA" id="ARBA00004138"/>
    </source>
</evidence>
<organism evidence="8 9">
    <name type="scientific">Prorocentrum cordatum</name>
    <dbReference type="NCBI Taxonomy" id="2364126"/>
    <lineage>
        <taxon>Eukaryota</taxon>
        <taxon>Sar</taxon>
        <taxon>Alveolata</taxon>
        <taxon>Dinophyceae</taxon>
        <taxon>Prorocentrales</taxon>
        <taxon>Prorocentraceae</taxon>
        <taxon>Prorocentrum</taxon>
    </lineage>
</organism>
<reference evidence="8" key="1">
    <citation type="submission" date="2023-10" db="EMBL/GenBank/DDBJ databases">
        <authorList>
            <person name="Chen Y."/>
            <person name="Shah S."/>
            <person name="Dougan E. K."/>
            <person name="Thang M."/>
            <person name="Chan C."/>
        </authorList>
    </citation>
    <scope>NUCLEOTIDE SEQUENCE [LARGE SCALE GENOMIC DNA]</scope>
</reference>
<proteinExistence type="predicted"/>
<dbReference type="Gene3D" id="2.30.29.170">
    <property type="match status" value="1"/>
</dbReference>
<evidence type="ECO:0000256" key="4">
    <source>
        <dbReference type="ARBA" id="ARBA00022737"/>
    </source>
</evidence>
<feature type="non-terminal residue" evidence="8">
    <location>
        <position position="1"/>
    </location>
</feature>
<dbReference type="SMART" id="SM00676">
    <property type="entry name" value="DM10"/>
    <property type="match status" value="1"/>
</dbReference>
<dbReference type="PANTHER" id="PTHR12086:SF9">
    <property type="entry name" value="EF-HAND DOMAIN-CONTAINING PROTEIN 1"/>
    <property type="match status" value="1"/>
</dbReference>
<evidence type="ECO:0000313" key="9">
    <source>
        <dbReference type="Proteomes" id="UP001189429"/>
    </source>
</evidence>
<feature type="domain" description="DM10" evidence="7">
    <location>
        <begin position="1"/>
        <end position="98"/>
    </location>
</feature>
<evidence type="ECO:0000313" key="8">
    <source>
        <dbReference type="EMBL" id="CAK0887034.1"/>
    </source>
</evidence>
<sequence>VCRFEAKMAHCEPEDVMRTFIIAYYPADDEVAVFELESRNSGHKAGKFAEKRRMRNPDAGRYFELGDFYIGCTVKVASVPFKIVRADEHCLKYLEARPDEFPYADPRRCALKLAPLADERQMQDEGGIDPDQVVALAAQRGVDLLDHEMVTLLRFFDMGGEEPKILGPAVLEVQRQMGVA</sequence>